<dbReference type="InterPro" id="IPR004095">
    <property type="entry name" value="TGS"/>
</dbReference>
<dbReference type="InterPro" id="IPR031662">
    <property type="entry name" value="GTP-binding_2"/>
</dbReference>
<dbReference type="PRINTS" id="PR00326">
    <property type="entry name" value="GTP1OBG"/>
</dbReference>
<dbReference type="GO" id="GO:0003924">
    <property type="term" value="F:GTPase activity"/>
    <property type="evidence" value="ECO:0007669"/>
    <property type="project" value="InterPro"/>
</dbReference>
<dbReference type="Gene3D" id="3.10.20.30">
    <property type="match status" value="1"/>
</dbReference>
<organism evidence="5">
    <name type="scientific">Aphanomyces invadans</name>
    <dbReference type="NCBI Taxonomy" id="157072"/>
    <lineage>
        <taxon>Eukaryota</taxon>
        <taxon>Sar</taxon>
        <taxon>Stramenopiles</taxon>
        <taxon>Oomycota</taxon>
        <taxon>Saprolegniomycetes</taxon>
        <taxon>Saprolegniales</taxon>
        <taxon>Verrucalvaceae</taxon>
        <taxon>Aphanomyces</taxon>
    </lineage>
</organism>
<dbReference type="SUPFAM" id="SSF81271">
    <property type="entry name" value="TGS-like"/>
    <property type="match status" value="1"/>
</dbReference>
<gene>
    <name evidence="5" type="ORF">H310_07020</name>
</gene>
<dbReference type="Gene3D" id="6.10.140.1070">
    <property type="match status" value="2"/>
</dbReference>
<dbReference type="Pfam" id="PF01926">
    <property type="entry name" value="MMR_HSR1"/>
    <property type="match status" value="1"/>
</dbReference>
<dbReference type="PROSITE" id="PS51880">
    <property type="entry name" value="TGS"/>
    <property type="match status" value="1"/>
</dbReference>
<dbReference type="PROSITE" id="PS00905">
    <property type="entry name" value="GTP1_OBG"/>
    <property type="match status" value="1"/>
</dbReference>
<dbReference type="eggNOG" id="KOG1486">
    <property type="taxonomic scope" value="Eukaryota"/>
</dbReference>
<evidence type="ECO:0000256" key="1">
    <source>
        <dbReference type="ARBA" id="ARBA00022741"/>
    </source>
</evidence>
<dbReference type="PANTHER" id="PTHR43127">
    <property type="entry name" value="DEVELOPMENTALLY-REGULATED GTP-BINDING PROTEIN 2"/>
    <property type="match status" value="1"/>
</dbReference>
<dbReference type="InterPro" id="IPR031167">
    <property type="entry name" value="G_OBG"/>
</dbReference>
<dbReference type="AlphaFoldDB" id="A0A024U3C1"/>
<feature type="domain" description="TGS" evidence="4">
    <location>
        <begin position="297"/>
        <end position="375"/>
    </location>
</feature>
<dbReference type="InterPro" id="IPR012676">
    <property type="entry name" value="TGS-like"/>
</dbReference>
<dbReference type="Pfam" id="PF16897">
    <property type="entry name" value="MMR_HSR1_Xtn"/>
    <property type="match status" value="1"/>
</dbReference>
<dbReference type="InterPro" id="IPR006074">
    <property type="entry name" value="GTP1-OBG_CS"/>
</dbReference>
<dbReference type="NCBIfam" id="TIGR00231">
    <property type="entry name" value="small_GTP"/>
    <property type="match status" value="1"/>
</dbReference>
<dbReference type="PROSITE" id="PS51710">
    <property type="entry name" value="G_OBG"/>
    <property type="match status" value="1"/>
</dbReference>
<keyword evidence="1" id="KW-0547">Nucleotide-binding</keyword>
<evidence type="ECO:0008006" key="6">
    <source>
        <dbReference type="Google" id="ProtNLM"/>
    </source>
</evidence>
<name>A0A024U3C1_9STRA</name>
<evidence type="ECO:0000313" key="5">
    <source>
        <dbReference type="EMBL" id="ETW00377.1"/>
    </source>
</evidence>
<dbReference type="STRING" id="157072.A0A024U3C1"/>
<evidence type="ECO:0000259" key="4">
    <source>
        <dbReference type="PROSITE" id="PS51880"/>
    </source>
</evidence>
<dbReference type="InterPro" id="IPR012675">
    <property type="entry name" value="Beta-grasp_dom_sf"/>
</dbReference>
<evidence type="ECO:0000259" key="3">
    <source>
        <dbReference type="PROSITE" id="PS51710"/>
    </source>
</evidence>
<sequence>MGILDKIKEIEDEMKRTQKNKATEGHLGHLKAKLAKLRTELLDGEKSSGGGGEGFDVARSGDGRVALIGFPSVGKSTLLSQLTDTESETNSVEFTTLTCIPGNLMYNDVRIQLLDLPGIIEGASHGKGRGREVIAVSKSADMILMVLDAGREEGNRHRTILENELETVGLRLNRNPPDIYFRKKAGGGVQFNATVRLTKLGDDPAKTVHKILHEYRIHNCELLFREDCTVDDLIDVLEGNRKYIKCLYVYNKIDVVSIEDVDRLARLPHSVVIACEHNGRPALNFDHLLATMWKYMGLTRVYTKRRGEQPELLEPVVLSSERKGTTVNSACMSISKDMLDNFNFALVWGTSTKYNPQRVGKDHVLQDEDVLQVVTLTVTQQKHAKNYNQKVQAHWDKYKAKKKALKT</sequence>
<dbReference type="SUPFAM" id="SSF52540">
    <property type="entry name" value="P-loop containing nucleoside triphosphate hydrolases"/>
    <property type="match status" value="1"/>
</dbReference>
<proteinExistence type="predicted"/>
<dbReference type="InterPro" id="IPR027417">
    <property type="entry name" value="P-loop_NTPase"/>
</dbReference>
<protein>
    <recommendedName>
        <fullName evidence="6">OBG-type G domain-containing protein</fullName>
    </recommendedName>
</protein>
<dbReference type="FunFam" id="3.10.20.30:FF:000003">
    <property type="entry name" value="Developmentally-regulated GTP-binding protein 1"/>
    <property type="match status" value="1"/>
</dbReference>
<dbReference type="InterPro" id="IPR005225">
    <property type="entry name" value="Small_GTP-bd"/>
</dbReference>
<reference evidence="5" key="1">
    <citation type="submission" date="2013-12" db="EMBL/GenBank/DDBJ databases">
        <title>The Genome Sequence of Aphanomyces invadans NJM9701.</title>
        <authorList>
            <consortium name="The Broad Institute Genomics Platform"/>
            <person name="Russ C."/>
            <person name="Tyler B."/>
            <person name="van West P."/>
            <person name="Dieguez-Uribeondo J."/>
            <person name="Young S.K."/>
            <person name="Zeng Q."/>
            <person name="Gargeya S."/>
            <person name="Fitzgerald M."/>
            <person name="Abouelleil A."/>
            <person name="Alvarado L."/>
            <person name="Chapman S.B."/>
            <person name="Gainer-Dewar J."/>
            <person name="Goldberg J."/>
            <person name="Griggs A."/>
            <person name="Gujja S."/>
            <person name="Hansen M."/>
            <person name="Howarth C."/>
            <person name="Imamovic A."/>
            <person name="Ireland A."/>
            <person name="Larimer J."/>
            <person name="McCowan C."/>
            <person name="Murphy C."/>
            <person name="Pearson M."/>
            <person name="Poon T.W."/>
            <person name="Priest M."/>
            <person name="Roberts A."/>
            <person name="Saif S."/>
            <person name="Shea T."/>
            <person name="Sykes S."/>
            <person name="Wortman J."/>
            <person name="Nusbaum C."/>
            <person name="Birren B."/>
        </authorList>
    </citation>
    <scope>NUCLEOTIDE SEQUENCE [LARGE SCALE GENOMIC DNA]</scope>
    <source>
        <strain evidence="5">NJM9701</strain>
    </source>
</reference>
<dbReference type="EMBL" id="KI913964">
    <property type="protein sequence ID" value="ETW00377.1"/>
    <property type="molecule type" value="Genomic_DNA"/>
</dbReference>
<dbReference type="InterPro" id="IPR006073">
    <property type="entry name" value="GTP-bd"/>
</dbReference>
<dbReference type="OrthoDB" id="603at2759"/>
<evidence type="ECO:0000256" key="2">
    <source>
        <dbReference type="ARBA" id="ARBA00023134"/>
    </source>
</evidence>
<dbReference type="CDD" id="cd01896">
    <property type="entry name" value="DRG"/>
    <property type="match status" value="1"/>
</dbReference>
<keyword evidence="2" id="KW-0342">GTP-binding</keyword>
<dbReference type="FunFam" id="3.40.50.300:FF:001436">
    <property type="entry name" value="Developmentally-regulated GTP-binding protein"/>
    <property type="match status" value="1"/>
</dbReference>
<dbReference type="GO" id="GO:0005525">
    <property type="term" value="F:GTP binding"/>
    <property type="evidence" value="ECO:0007669"/>
    <property type="project" value="UniProtKB-KW"/>
</dbReference>
<accession>A0A024U3C1</accession>
<dbReference type="RefSeq" id="XP_008870512.1">
    <property type="nucleotide sequence ID" value="XM_008872290.1"/>
</dbReference>
<feature type="domain" description="OBG-type G" evidence="3">
    <location>
        <begin position="63"/>
        <end position="297"/>
    </location>
</feature>
<dbReference type="VEuPathDB" id="FungiDB:H310_07020"/>
<dbReference type="InterPro" id="IPR045001">
    <property type="entry name" value="DRG"/>
</dbReference>
<dbReference type="GeneID" id="20084070"/>
<dbReference type="Pfam" id="PF02824">
    <property type="entry name" value="TGS"/>
    <property type="match status" value="1"/>
</dbReference>